<dbReference type="SUPFAM" id="SSF103473">
    <property type="entry name" value="MFS general substrate transporter"/>
    <property type="match status" value="1"/>
</dbReference>
<keyword evidence="1" id="KW-1133">Transmembrane helix</keyword>
<keyword evidence="1" id="KW-0812">Transmembrane</keyword>
<feature type="transmembrane region" description="Helical" evidence="1">
    <location>
        <begin position="200"/>
        <end position="220"/>
    </location>
</feature>
<dbReference type="EMBL" id="CAXITT010000376">
    <property type="protein sequence ID" value="CAL1540311.1"/>
    <property type="molecule type" value="Genomic_DNA"/>
</dbReference>
<evidence type="ECO:0000313" key="3">
    <source>
        <dbReference type="Proteomes" id="UP001497497"/>
    </source>
</evidence>
<feature type="transmembrane region" description="Helical" evidence="1">
    <location>
        <begin position="363"/>
        <end position="382"/>
    </location>
</feature>
<dbReference type="PANTHER" id="PTHR20765:SF1">
    <property type="entry name" value="EQUILIBRATIVE NUCLEOBASE TRANSPORTER 1"/>
    <property type="match status" value="1"/>
</dbReference>
<feature type="transmembrane region" description="Helical" evidence="1">
    <location>
        <begin position="388"/>
        <end position="410"/>
    </location>
</feature>
<feature type="transmembrane region" description="Helical" evidence="1">
    <location>
        <begin position="162"/>
        <end position="188"/>
    </location>
</feature>
<feature type="transmembrane region" description="Helical" evidence="1">
    <location>
        <begin position="82"/>
        <end position="101"/>
    </location>
</feature>
<protein>
    <recommendedName>
        <fullName evidence="4">Solute carrier family 43 member 3</fullName>
    </recommendedName>
</protein>
<feature type="transmembrane region" description="Helical" evidence="1">
    <location>
        <begin position="281"/>
        <end position="302"/>
    </location>
</feature>
<gene>
    <name evidence="2" type="ORF">GSLYS_00013960001</name>
</gene>
<evidence type="ECO:0008006" key="4">
    <source>
        <dbReference type="Google" id="ProtNLM"/>
    </source>
</evidence>
<name>A0AAV2I0X6_LYMST</name>
<dbReference type="GO" id="GO:0022857">
    <property type="term" value="F:transmembrane transporter activity"/>
    <property type="evidence" value="ECO:0007669"/>
    <property type="project" value="InterPro"/>
</dbReference>
<dbReference type="Proteomes" id="UP001497497">
    <property type="component" value="Unassembled WGS sequence"/>
</dbReference>
<dbReference type="PANTHER" id="PTHR20765">
    <property type="entry name" value="SOLUTE CARRIER FAMILY 43 MEMBER 3-RELATED"/>
    <property type="match status" value="1"/>
</dbReference>
<keyword evidence="1" id="KW-0472">Membrane</keyword>
<feature type="transmembrane region" description="Helical" evidence="1">
    <location>
        <begin position="322"/>
        <end position="342"/>
    </location>
</feature>
<feature type="transmembrane region" description="Helical" evidence="1">
    <location>
        <begin position="417"/>
        <end position="440"/>
    </location>
</feature>
<feature type="transmembrane region" description="Helical" evidence="1">
    <location>
        <begin position="113"/>
        <end position="130"/>
    </location>
</feature>
<evidence type="ECO:0000313" key="2">
    <source>
        <dbReference type="EMBL" id="CAL1540311.1"/>
    </source>
</evidence>
<dbReference type="AlphaFoldDB" id="A0AAV2I0X6"/>
<evidence type="ECO:0000256" key="1">
    <source>
        <dbReference type="SAM" id="Phobius"/>
    </source>
</evidence>
<dbReference type="InterPro" id="IPR027197">
    <property type="entry name" value="SLC43A3"/>
</dbReference>
<dbReference type="Pfam" id="PF07690">
    <property type="entry name" value="MFS_1"/>
    <property type="match status" value="1"/>
</dbReference>
<feature type="transmembrane region" description="Helical" evidence="1">
    <location>
        <begin position="12"/>
        <end position="37"/>
    </location>
</feature>
<reference evidence="2 3" key="1">
    <citation type="submission" date="2024-04" db="EMBL/GenBank/DDBJ databases">
        <authorList>
            <consortium name="Genoscope - CEA"/>
            <person name="William W."/>
        </authorList>
    </citation>
    <scope>NUCLEOTIDE SEQUENCE [LARGE SCALE GENOMIC DNA]</scope>
</reference>
<proteinExistence type="predicted"/>
<dbReference type="InterPro" id="IPR036259">
    <property type="entry name" value="MFS_trans_sf"/>
</dbReference>
<feature type="transmembrane region" description="Helical" evidence="1">
    <location>
        <begin position="136"/>
        <end position="155"/>
    </location>
</feature>
<feature type="transmembrane region" description="Helical" evidence="1">
    <location>
        <begin position="452"/>
        <end position="472"/>
    </location>
</feature>
<organism evidence="2 3">
    <name type="scientific">Lymnaea stagnalis</name>
    <name type="common">Great pond snail</name>
    <name type="synonym">Helix stagnalis</name>
    <dbReference type="NCBI Taxonomy" id="6523"/>
    <lineage>
        <taxon>Eukaryota</taxon>
        <taxon>Metazoa</taxon>
        <taxon>Spiralia</taxon>
        <taxon>Lophotrochozoa</taxon>
        <taxon>Mollusca</taxon>
        <taxon>Gastropoda</taxon>
        <taxon>Heterobranchia</taxon>
        <taxon>Euthyneura</taxon>
        <taxon>Panpulmonata</taxon>
        <taxon>Hygrophila</taxon>
        <taxon>Lymnaeoidea</taxon>
        <taxon>Lymnaeidae</taxon>
        <taxon>Lymnaea</taxon>
    </lineage>
</organism>
<comment type="caution">
    <text evidence="2">The sequence shown here is derived from an EMBL/GenBank/DDBJ whole genome shotgun (WGS) entry which is preliminary data.</text>
</comment>
<accession>A0AAV2I0X6</accession>
<keyword evidence="3" id="KW-1185">Reference proteome</keyword>
<sequence length="483" mass="53612">MITPGNPRFRVIYVIWAFLECTGYGGLMLGWGSLVYVLKDEGLYSDVCDSTAQNTSSHNIIRSTNDSDQQLAVGCKEQDTKLASIFTIATSFTGVSSFVIGQINFKFGTRISRVLASILYITGAFLIAFTSQEVQWIIFPGLAFIGAGGIMYLATTIQIANLFPVGGAAVVGLLCGGFDTSAGIQLMVKFGYENGITRQTSYLIIACTHFLTFVSTFCFLPRGFIPRPGPGIITYETNGANIEKDTTIEKKDTEKSVEFERPEEGTGNIRSLLHHMLTPTYLLHVFWQVVLQLRFYFSLGSINITLEKLLDTKVQVSHYTDVLLYVMMGGIVVSPLAGLMYTHQRKLFEKSRTTFKRQMMPTVIPLALTTTLCVAMSALVLVEDSSVLYAMFILLVFFRSFLYAISVGYITSIFQSAFLGSMFGVMILTGGIVSFLQYALFEWADSAGLKQVNVFLLVLSCVTYIHPGYQWLACVRAERRRDN</sequence>
<dbReference type="Gene3D" id="1.20.1250.20">
    <property type="entry name" value="MFS general substrate transporter like domains"/>
    <property type="match status" value="1"/>
</dbReference>
<dbReference type="InterPro" id="IPR011701">
    <property type="entry name" value="MFS"/>
</dbReference>